<protein>
    <submittedName>
        <fullName evidence="3">DUF2637 domain-containing protein</fullName>
    </submittedName>
</protein>
<reference evidence="3" key="1">
    <citation type="submission" date="2020-10" db="EMBL/GenBank/DDBJ databases">
        <title>De novo genome project of the cellulose decomposer Thermobifida halotolerans type strain.</title>
        <authorList>
            <person name="Nagy I."/>
            <person name="Horvath B."/>
            <person name="Kukolya J."/>
            <person name="Nagy I."/>
            <person name="Orsini M."/>
        </authorList>
    </citation>
    <scope>NUCLEOTIDE SEQUENCE</scope>
    <source>
        <strain evidence="3">DSM 44931</strain>
    </source>
</reference>
<proteinExistence type="predicted"/>
<feature type="region of interest" description="Disordered" evidence="1">
    <location>
        <begin position="328"/>
        <end position="390"/>
    </location>
</feature>
<keyword evidence="2" id="KW-0472">Membrane</keyword>
<dbReference type="EMBL" id="CP063196">
    <property type="protein sequence ID" value="UOE20817.1"/>
    <property type="molecule type" value="Genomic_DNA"/>
</dbReference>
<keyword evidence="4" id="KW-1185">Reference proteome</keyword>
<dbReference type="AlphaFoldDB" id="A0AA97LYT9"/>
<sequence length="435" mass="46503">MPEELTGVPWWVIAAAALVVVALAVWSLRTLLRRRPVREGRLHGGYLVATAAIAACALALITVAFTMSYAALYEAASWLEHTQLTAINGGDLRFLFPVGIDAVIVYFLAMDLLMEWQGRRHPLNRWSAYGLSAITVILNVAQTDGSLASSLGHAGPPVVIILIAEGVAAWVRHLAGLAHGHAPDRIPVGRWIAHPVSTLKVARLMLGWGITSYPDALEREQQRQLAYAMLRHHYGRAWRRATPRHLKWMLDNGHQLDTAFALTRALTGASVAMTADEVHRIGGHPAADAVTEVRAAPTGRPALADGGDTGPATAEAEVAAAVAVAEKNDAAGPPGPDATAPAVAAPETDPVPEATGRPLPEERPAAAAESEPPPRRGPSRSRQLSVAEKRQRVRHLLATVPDITDEEIAGAIGVAPSTARRYRNDLSPVRGRGRR</sequence>
<dbReference type="KEGG" id="thao:NI17_006415"/>
<dbReference type="Proteomes" id="UP000265719">
    <property type="component" value="Chromosome"/>
</dbReference>
<feature type="transmembrane region" description="Helical" evidence="2">
    <location>
        <begin position="44"/>
        <end position="72"/>
    </location>
</feature>
<dbReference type="RefSeq" id="WP_243597643.1">
    <property type="nucleotide sequence ID" value="NZ_CP063196.1"/>
</dbReference>
<feature type="transmembrane region" description="Helical" evidence="2">
    <location>
        <begin position="12"/>
        <end position="32"/>
    </location>
</feature>
<feature type="transmembrane region" description="Helical" evidence="2">
    <location>
        <begin position="92"/>
        <end position="114"/>
    </location>
</feature>
<keyword evidence="2" id="KW-1133">Transmembrane helix</keyword>
<evidence type="ECO:0000256" key="1">
    <source>
        <dbReference type="SAM" id="MobiDB-lite"/>
    </source>
</evidence>
<accession>A0AA97LYT9</accession>
<dbReference type="InterPro" id="IPR021235">
    <property type="entry name" value="DUF2637"/>
</dbReference>
<name>A0AA97LYT9_9ACTN</name>
<feature type="compositionally biased region" description="Low complexity" evidence="1">
    <location>
        <begin position="337"/>
        <end position="358"/>
    </location>
</feature>
<keyword evidence="2" id="KW-0812">Transmembrane</keyword>
<gene>
    <name evidence="3" type="ORF">NI17_006415</name>
</gene>
<organism evidence="3 4">
    <name type="scientific">Thermobifida halotolerans</name>
    <dbReference type="NCBI Taxonomy" id="483545"/>
    <lineage>
        <taxon>Bacteria</taxon>
        <taxon>Bacillati</taxon>
        <taxon>Actinomycetota</taxon>
        <taxon>Actinomycetes</taxon>
        <taxon>Streptosporangiales</taxon>
        <taxon>Nocardiopsidaceae</taxon>
        <taxon>Thermobifida</taxon>
    </lineage>
</organism>
<evidence type="ECO:0000313" key="3">
    <source>
        <dbReference type="EMBL" id="UOE20817.1"/>
    </source>
</evidence>
<evidence type="ECO:0000256" key="2">
    <source>
        <dbReference type="SAM" id="Phobius"/>
    </source>
</evidence>
<dbReference type="Pfam" id="PF10935">
    <property type="entry name" value="DUF2637"/>
    <property type="match status" value="1"/>
</dbReference>
<evidence type="ECO:0000313" key="4">
    <source>
        <dbReference type="Proteomes" id="UP000265719"/>
    </source>
</evidence>